<feature type="non-terminal residue" evidence="4">
    <location>
        <position position="1"/>
    </location>
</feature>
<sequence length="75" mass="7766">LAISLCHQGQAATDAPNIVLFVVDDLGIGDVGAFGNDTTQTPHVDSICNQGVKLEHDLAAAALCTPSRTAMMTSR</sequence>
<evidence type="ECO:0000313" key="4">
    <source>
        <dbReference type="EMBL" id="ELU11008.1"/>
    </source>
</evidence>
<feature type="non-terminal residue" evidence="4">
    <location>
        <position position="75"/>
    </location>
</feature>
<organism evidence="4">
    <name type="scientific">Capitella teleta</name>
    <name type="common">Polychaete worm</name>
    <dbReference type="NCBI Taxonomy" id="283909"/>
    <lineage>
        <taxon>Eukaryota</taxon>
        <taxon>Metazoa</taxon>
        <taxon>Spiralia</taxon>
        <taxon>Lophotrochozoa</taxon>
        <taxon>Annelida</taxon>
        <taxon>Polychaeta</taxon>
        <taxon>Sedentaria</taxon>
        <taxon>Scolecida</taxon>
        <taxon>Capitellidae</taxon>
        <taxon>Capitella</taxon>
    </lineage>
</organism>
<evidence type="ECO:0000256" key="1">
    <source>
        <dbReference type="ARBA" id="ARBA00001913"/>
    </source>
</evidence>
<proteinExistence type="inferred from homology"/>
<dbReference type="OrthoDB" id="6119968at2759"/>
<reference evidence="5" key="3">
    <citation type="submission" date="2015-06" db="UniProtKB">
        <authorList>
            <consortium name="EnsemblMetazoa"/>
        </authorList>
    </citation>
    <scope>IDENTIFICATION</scope>
</reference>
<dbReference type="GO" id="GO:0004065">
    <property type="term" value="F:arylsulfatase activity"/>
    <property type="evidence" value="ECO:0007669"/>
    <property type="project" value="TreeGrafter"/>
</dbReference>
<dbReference type="OMA" id="MWRLMLG"/>
<dbReference type="Pfam" id="PF00884">
    <property type="entry name" value="Sulfatase"/>
    <property type="match status" value="1"/>
</dbReference>
<reference evidence="4 6" key="2">
    <citation type="journal article" date="2013" name="Nature">
        <title>Insights into bilaterian evolution from three spiralian genomes.</title>
        <authorList>
            <person name="Simakov O."/>
            <person name="Marletaz F."/>
            <person name="Cho S.J."/>
            <person name="Edsinger-Gonzales E."/>
            <person name="Havlak P."/>
            <person name="Hellsten U."/>
            <person name="Kuo D.H."/>
            <person name="Larsson T."/>
            <person name="Lv J."/>
            <person name="Arendt D."/>
            <person name="Savage R."/>
            <person name="Osoegawa K."/>
            <person name="de Jong P."/>
            <person name="Grimwood J."/>
            <person name="Chapman J.A."/>
            <person name="Shapiro H."/>
            <person name="Aerts A."/>
            <person name="Otillar R.P."/>
            <person name="Terry A.Y."/>
            <person name="Boore J.L."/>
            <person name="Grigoriev I.V."/>
            <person name="Lindberg D.R."/>
            <person name="Seaver E.C."/>
            <person name="Weisblat D.A."/>
            <person name="Putnam N.H."/>
            <person name="Rokhsar D.S."/>
        </authorList>
    </citation>
    <scope>NUCLEOTIDE SEQUENCE</scope>
    <source>
        <strain evidence="4 6">I ESC-2004</strain>
    </source>
</reference>
<dbReference type="Proteomes" id="UP000014760">
    <property type="component" value="Unassembled WGS sequence"/>
</dbReference>
<feature type="domain" description="Sulfatase N-terminal" evidence="3">
    <location>
        <begin position="16"/>
        <end position="75"/>
    </location>
</feature>
<dbReference type="InterPro" id="IPR000917">
    <property type="entry name" value="Sulfatase_N"/>
</dbReference>
<accession>R7UWL3</accession>
<dbReference type="PANTHER" id="PTHR42693">
    <property type="entry name" value="ARYLSULFATASE FAMILY MEMBER"/>
    <property type="match status" value="1"/>
</dbReference>
<name>R7UWL3_CAPTE</name>
<dbReference type="HOGENOM" id="CLU_006332_3_4_1"/>
<comment type="similarity">
    <text evidence="2">Belongs to the sulfatase family.</text>
</comment>
<dbReference type="Gene3D" id="3.40.720.10">
    <property type="entry name" value="Alkaline Phosphatase, subunit A"/>
    <property type="match status" value="1"/>
</dbReference>
<gene>
    <name evidence="4" type="ORF">CAPTEDRAFT_69221</name>
</gene>
<dbReference type="PANTHER" id="PTHR42693:SF49">
    <property type="entry name" value="SULFATASE N-TERMINAL DOMAIN-CONTAINING PROTEIN"/>
    <property type="match status" value="1"/>
</dbReference>
<comment type="cofactor">
    <cofactor evidence="1">
        <name>Ca(2+)</name>
        <dbReference type="ChEBI" id="CHEBI:29108"/>
    </cofactor>
</comment>
<protein>
    <recommendedName>
        <fullName evidence="3">Sulfatase N-terminal domain-containing protein</fullName>
    </recommendedName>
</protein>
<evidence type="ECO:0000256" key="2">
    <source>
        <dbReference type="ARBA" id="ARBA00008779"/>
    </source>
</evidence>
<dbReference type="EMBL" id="AMQN01005888">
    <property type="status" value="NOT_ANNOTATED_CDS"/>
    <property type="molecule type" value="Genomic_DNA"/>
</dbReference>
<reference evidence="6" key="1">
    <citation type="submission" date="2012-12" db="EMBL/GenBank/DDBJ databases">
        <authorList>
            <person name="Hellsten U."/>
            <person name="Grimwood J."/>
            <person name="Chapman J.A."/>
            <person name="Shapiro H."/>
            <person name="Aerts A."/>
            <person name="Otillar R.P."/>
            <person name="Terry A.Y."/>
            <person name="Boore J.L."/>
            <person name="Simakov O."/>
            <person name="Marletaz F."/>
            <person name="Cho S.-J."/>
            <person name="Edsinger-Gonzales E."/>
            <person name="Havlak P."/>
            <person name="Kuo D.-H."/>
            <person name="Larsson T."/>
            <person name="Lv J."/>
            <person name="Arendt D."/>
            <person name="Savage R."/>
            <person name="Osoegawa K."/>
            <person name="de Jong P."/>
            <person name="Lindberg D.R."/>
            <person name="Seaver E.C."/>
            <person name="Weisblat D.A."/>
            <person name="Putnam N.H."/>
            <person name="Grigoriev I.V."/>
            <person name="Rokhsar D.S."/>
        </authorList>
    </citation>
    <scope>NUCLEOTIDE SEQUENCE</scope>
    <source>
        <strain evidence="6">I ESC-2004</strain>
    </source>
</reference>
<dbReference type="STRING" id="283909.R7UWL3"/>
<evidence type="ECO:0000313" key="6">
    <source>
        <dbReference type="Proteomes" id="UP000014760"/>
    </source>
</evidence>
<dbReference type="AlphaFoldDB" id="R7UWL3"/>
<dbReference type="EnsemblMetazoa" id="CapteT69221">
    <property type="protein sequence ID" value="CapteP69221"/>
    <property type="gene ID" value="CapteG69221"/>
</dbReference>
<evidence type="ECO:0000259" key="3">
    <source>
        <dbReference type="Pfam" id="PF00884"/>
    </source>
</evidence>
<dbReference type="SUPFAM" id="SSF53649">
    <property type="entry name" value="Alkaline phosphatase-like"/>
    <property type="match status" value="1"/>
</dbReference>
<dbReference type="InterPro" id="IPR050738">
    <property type="entry name" value="Sulfatase"/>
</dbReference>
<evidence type="ECO:0000313" key="5">
    <source>
        <dbReference type="EnsemblMetazoa" id="CapteP69221"/>
    </source>
</evidence>
<keyword evidence="6" id="KW-1185">Reference proteome</keyword>
<dbReference type="EMBL" id="KB297068">
    <property type="protein sequence ID" value="ELU11008.1"/>
    <property type="molecule type" value="Genomic_DNA"/>
</dbReference>
<dbReference type="InterPro" id="IPR017850">
    <property type="entry name" value="Alkaline_phosphatase_core_sf"/>
</dbReference>